<dbReference type="Proteomes" id="UP000001449">
    <property type="component" value="Chromosome 8"/>
</dbReference>
<organism evidence="2 3">
    <name type="scientific">Thalassiosira pseudonana</name>
    <name type="common">Marine diatom</name>
    <name type="synonym">Cyclotella nana</name>
    <dbReference type="NCBI Taxonomy" id="35128"/>
    <lineage>
        <taxon>Eukaryota</taxon>
        <taxon>Sar</taxon>
        <taxon>Stramenopiles</taxon>
        <taxon>Ochrophyta</taxon>
        <taxon>Bacillariophyta</taxon>
        <taxon>Coscinodiscophyceae</taxon>
        <taxon>Thalassiosirophycidae</taxon>
        <taxon>Thalassiosirales</taxon>
        <taxon>Thalassiosiraceae</taxon>
        <taxon>Thalassiosira</taxon>
    </lineage>
</organism>
<feature type="compositionally biased region" description="Low complexity" evidence="1">
    <location>
        <begin position="95"/>
        <end position="107"/>
    </location>
</feature>
<reference evidence="2 3" key="2">
    <citation type="journal article" date="2008" name="Nature">
        <title>The Phaeodactylum genome reveals the evolutionary history of diatom genomes.</title>
        <authorList>
            <person name="Bowler C."/>
            <person name="Allen A.E."/>
            <person name="Badger J.H."/>
            <person name="Grimwood J."/>
            <person name="Jabbari K."/>
            <person name="Kuo A."/>
            <person name="Maheswari U."/>
            <person name="Martens C."/>
            <person name="Maumus F."/>
            <person name="Otillar R.P."/>
            <person name="Rayko E."/>
            <person name="Salamov A."/>
            <person name="Vandepoele K."/>
            <person name="Beszteri B."/>
            <person name="Gruber A."/>
            <person name="Heijde M."/>
            <person name="Katinka M."/>
            <person name="Mock T."/>
            <person name="Valentin K."/>
            <person name="Verret F."/>
            <person name="Berges J.A."/>
            <person name="Brownlee C."/>
            <person name="Cadoret J.P."/>
            <person name="Chiovitti A."/>
            <person name="Choi C.J."/>
            <person name="Coesel S."/>
            <person name="De Martino A."/>
            <person name="Detter J.C."/>
            <person name="Durkin C."/>
            <person name="Falciatore A."/>
            <person name="Fournet J."/>
            <person name="Haruta M."/>
            <person name="Huysman M.J."/>
            <person name="Jenkins B.D."/>
            <person name="Jiroutova K."/>
            <person name="Jorgensen R.E."/>
            <person name="Joubert Y."/>
            <person name="Kaplan A."/>
            <person name="Kroger N."/>
            <person name="Kroth P.G."/>
            <person name="La Roche J."/>
            <person name="Lindquist E."/>
            <person name="Lommer M."/>
            <person name="Martin-Jezequel V."/>
            <person name="Lopez P.J."/>
            <person name="Lucas S."/>
            <person name="Mangogna M."/>
            <person name="McGinnis K."/>
            <person name="Medlin L.K."/>
            <person name="Montsant A."/>
            <person name="Oudot-Le Secq M.P."/>
            <person name="Napoli C."/>
            <person name="Obornik M."/>
            <person name="Parker M.S."/>
            <person name="Petit J.L."/>
            <person name="Porcel B.M."/>
            <person name="Poulsen N."/>
            <person name="Robison M."/>
            <person name="Rychlewski L."/>
            <person name="Rynearson T.A."/>
            <person name="Schmutz J."/>
            <person name="Shapiro H."/>
            <person name="Siaut M."/>
            <person name="Stanley M."/>
            <person name="Sussman M.R."/>
            <person name="Taylor A.R."/>
            <person name="Vardi A."/>
            <person name="von Dassow P."/>
            <person name="Vyverman W."/>
            <person name="Willis A."/>
            <person name="Wyrwicz L.S."/>
            <person name="Rokhsar D.S."/>
            <person name="Weissenbach J."/>
            <person name="Armbrust E.V."/>
            <person name="Green B.R."/>
            <person name="Van de Peer Y."/>
            <person name="Grigoriev I.V."/>
        </authorList>
    </citation>
    <scope>NUCLEOTIDE SEQUENCE [LARGE SCALE GENOMIC DNA]</scope>
    <source>
        <strain evidence="2 3">CCMP1335</strain>
    </source>
</reference>
<evidence type="ECO:0000313" key="2">
    <source>
        <dbReference type="EMBL" id="EED90836.1"/>
    </source>
</evidence>
<gene>
    <name evidence="2" type="ORF">THAPSDRAFT_23716</name>
</gene>
<keyword evidence="3" id="KW-1185">Reference proteome</keyword>
<dbReference type="PaxDb" id="35128-Thaps23716"/>
<protein>
    <submittedName>
        <fullName evidence="2">Uncharacterized protein</fullName>
    </submittedName>
</protein>
<accession>B8C6N6</accession>
<dbReference type="HOGENOM" id="CLU_653002_0_0_1"/>
<dbReference type="OMA" id="MPNNFRA"/>
<dbReference type="RefSeq" id="XP_002291985.1">
    <property type="nucleotide sequence ID" value="XM_002291949.1"/>
</dbReference>
<dbReference type="KEGG" id="tps:THAPSDRAFT_23716"/>
<feature type="compositionally biased region" description="Low complexity" evidence="1">
    <location>
        <begin position="28"/>
        <end position="54"/>
    </location>
</feature>
<dbReference type="eggNOG" id="ENOG502QY4J">
    <property type="taxonomic scope" value="Eukaryota"/>
</dbReference>
<dbReference type="EMBL" id="CM000644">
    <property type="protein sequence ID" value="EED90836.1"/>
    <property type="molecule type" value="Genomic_DNA"/>
</dbReference>
<proteinExistence type="predicted"/>
<feature type="compositionally biased region" description="Polar residues" evidence="1">
    <location>
        <begin position="69"/>
        <end position="85"/>
    </location>
</feature>
<feature type="region of interest" description="Disordered" evidence="1">
    <location>
        <begin position="28"/>
        <end position="107"/>
    </location>
</feature>
<evidence type="ECO:0000313" key="3">
    <source>
        <dbReference type="Proteomes" id="UP000001449"/>
    </source>
</evidence>
<dbReference type="AlphaFoldDB" id="B8C6N6"/>
<name>B8C6N6_THAPS</name>
<evidence type="ECO:0000256" key="1">
    <source>
        <dbReference type="SAM" id="MobiDB-lite"/>
    </source>
</evidence>
<sequence length="421" mass="47662">MKTNIRPLTSASFRVLARSRRGGCSYSSCSRQLSSPTCSPRRPVVSSFSSPLVVKHPSTRHLRGWQPQGLANNNASLRYNSTSDGSKSEESNSGTTSTIDADTTTTRASSIAEIDSSNLPVNFPWRHSPTTPTRVLDGDDLSGMPNNFRARLVRKIIASRELNRTFWEVVPVPFYVHEWEGELASNFTTAFSLGLEELLRTVFKVPVKNDYPVISVDTSVSIKVRDDDDVVADATDTSNDDNEDTSVETNEYLNVMFDKKLLQQYKHINPQNTQLKLTIRPLEATLCSIFAVPMLYREIVEEKPHLKGGYQRIEKAFKESKSYEKVKELTYELADEIGKDSYKRTVIAEATIRCMEFFQVKDRRSGDVVEGMQDGAEEEEVVHVVRFEVVTDKRRDGELGREVGNWKIIDWDDMLDGNIFH</sequence>
<reference evidence="2 3" key="1">
    <citation type="journal article" date="2004" name="Science">
        <title>The genome of the diatom Thalassiosira pseudonana: ecology, evolution, and metabolism.</title>
        <authorList>
            <person name="Armbrust E.V."/>
            <person name="Berges J.A."/>
            <person name="Bowler C."/>
            <person name="Green B.R."/>
            <person name="Martinez D."/>
            <person name="Putnam N.H."/>
            <person name="Zhou S."/>
            <person name="Allen A.E."/>
            <person name="Apt K.E."/>
            <person name="Bechner M."/>
            <person name="Brzezinski M.A."/>
            <person name="Chaal B.K."/>
            <person name="Chiovitti A."/>
            <person name="Davis A.K."/>
            <person name="Demarest M.S."/>
            <person name="Detter J.C."/>
            <person name="Glavina T."/>
            <person name="Goodstein D."/>
            <person name="Hadi M.Z."/>
            <person name="Hellsten U."/>
            <person name="Hildebrand M."/>
            <person name="Jenkins B.D."/>
            <person name="Jurka J."/>
            <person name="Kapitonov V.V."/>
            <person name="Kroger N."/>
            <person name="Lau W.W."/>
            <person name="Lane T.W."/>
            <person name="Larimer F.W."/>
            <person name="Lippmeier J.C."/>
            <person name="Lucas S."/>
            <person name="Medina M."/>
            <person name="Montsant A."/>
            <person name="Obornik M."/>
            <person name="Parker M.S."/>
            <person name="Palenik B."/>
            <person name="Pazour G.J."/>
            <person name="Richardson P.M."/>
            <person name="Rynearson T.A."/>
            <person name="Saito M.A."/>
            <person name="Schwartz D.C."/>
            <person name="Thamatrakoln K."/>
            <person name="Valentin K."/>
            <person name="Vardi A."/>
            <person name="Wilkerson F.P."/>
            <person name="Rokhsar D.S."/>
        </authorList>
    </citation>
    <scope>NUCLEOTIDE SEQUENCE [LARGE SCALE GENOMIC DNA]</scope>
    <source>
        <strain evidence="2 3">CCMP1335</strain>
    </source>
</reference>
<dbReference type="GeneID" id="7445557"/>
<dbReference type="InParanoid" id="B8C6N6"/>